<dbReference type="KEGG" id="bbes:BESB_084520"/>
<evidence type="ECO:0000313" key="2">
    <source>
        <dbReference type="EMBL" id="PFH33253.1"/>
    </source>
</evidence>
<gene>
    <name evidence="2" type="ORF">BESB_084520</name>
</gene>
<dbReference type="VEuPathDB" id="ToxoDB:BESB_084520"/>
<dbReference type="Proteomes" id="UP000224006">
    <property type="component" value="Chromosome VIII"/>
</dbReference>
<dbReference type="OrthoDB" id="333341at2759"/>
<keyword evidence="3" id="KW-1185">Reference proteome</keyword>
<dbReference type="EMBL" id="NWUJ01000009">
    <property type="protein sequence ID" value="PFH33253.1"/>
    <property type="molecule type" value="Genomic_DNA"/>
</dbReference>
<evidence type="ECO:0000256" key="1">
    <source>
        <dbReference type="SAM" id="MobiDB-lite"/>
    </source>
</evidence>
<organism evidence="2 3">
    <name type="scientific">Besnoitia besnoiti</name>
    <name type="common">Apicomplexan protozoan</name>
    <dbReference type="NCBI Taxonomy" id="94643"/>
    <lineage>
        <taxon>Eukaryota</taxon>
        <taxon>Sar</taxon>
        <taxon>Alveolata</taxon>
        <taxon>Apicomplexa</taxon>
        <taxon>Conoidasida</taxon>
        <taxon>Coccidia</taxon>
        <taxon>Eucoccidiorida</taxon>
        <taxon>Eimeriorina</taxon>
        <taxon>Sarcocystidae</taxon>
        <taxon>Besnoitia</taxon>
    </lineage>
</organism>
<dbReference type="GeneID" id="40313378"/>
<comment type="caution">
    <text evidence="2">The sequence shown here is derived from an EMBL/GenBank/DDBJ whole genome shotgun (WGS) entry which is preliminary data.</text>
</comment>
<evidence type="ECO:0008006" key="4">
    <source>
        <dbReference type="Google" id="ProtNLM"/>
    </source>
</evidence>
<feature type="compositionally biased region" description="Basic and acidic residues" evidence="1">
    <location>
        <begin position="332"/>
        <end position="357"/>
    </location>
</feature>
<reference evidence="2 3" key="1">
    <citation type="submission" date="2017-09" db="EMBL/GenBank/DDBJ databases">
        <title>Genome sequencing of Besnoitia besnoiti strain Bb-Ger1.</title>
        <authorList>
            <person name="Schares G."/>
            <person name="Venepally P."/>
            <person name="Lorenzi H.A."/>
        </authorList>
    </citation>
    <scope>NUCLEOTIDE SEQUENCE [LARGE SCALE GENOMIC DNA]</scope>
    <source>
        <strain evidence="2 3">Bb-Ger1</strain>
    </source>
</reference>
<feature type="region of interest" description="Disordered" evidence="1">
    <location>
        <begin position="499"/>
        <end position="545"/>
    </location>
</feature>
<dbReference type="AlphaFoldDB" id="A0A2A9MC59"/>
<feature type="compositionally biased region" description="Basic and acidic residues" evidence="1">
    <location>
        <begin position="507"/>
        <end position="523"/>
    </location>
</feature>
<protein>
    <recommendedName>
        <fullName evidence="4">Translation initiation factor 3 N-terminal domain-containing protein</fullName>
    </recommendedName>
</protein>
<dbReference type="RefSeq" id="XP_029217262.1">
    <property type="nucleotide sequence ID" value="XM_029366802.1"/>
</dbReference>
<sequence length="545" mass="57736">MASRRAVDCRGAMPLSLSGEDSSASVSRLWRPLLSALQARPRPAARLFTSACRRPERLSSSSSPLELGLLASLASRRGFSAFSLSSLSLRSACRLRPASSSRPLTASRSSAASSLCSPASPFPPRGTAVPLSCCEPSCKRLSSLFPGSSCASVGCLSAPSGSPAAPSSSALSASSSAAPARAFSSCSALLRPRAIHRRLRDSAVGALRLSLSRPPTRSFASAVSRAQRQAEDARVHGNLFAEDIASLSVVRVLVEAAARSGEKATRRELLGDMSGADALAEAERRGLAAVVLAGSSAKLPVCLLTPSLQAFLAQQQRRQARARAFHVPPPFRETRRGAPESEEETHPEGAEGRRDSSDASGATAEGGAGGDTARRREAESARAREEDTGTFAFDPSLKVKTVRINGVADERDMLRSAQTAKKFLAQGHRVELHVVAQMHQKKTRARACHLVLLIGGFVRECRDVGRPVHLPLNASVLATQPIVKVQIWPCSKEQAAAFQMPPIILESPKKGKGDDDGRDDGKRGKGKGHERRGDARAGARQCDED</sequence>
<evidence type="ECO:0000313" key="3">
    <source>
        <dbReference type="Proteomes" id="UP000224006"/>
    </source>
</evidence>
<accession>A0A2A9MC59</accession>
<feature type="region of interest" description="Disordered" evidence="1">
    <location>
        <begin position="321"/>
        <end position="389"/>
    </location>
</feature>
<name>A0A2A9MC59_BESBE</name>
<proteinExistence type="predicted"/>
<feature type="compositionally biased region" description="Basic and acidic residues" evidence="1">
    <location>
        <begin position="372"/>
        <end position="387"/>
    </location>
</feature>